<keyword evidence="4" id="KW-1185">Reference proteome</keyword>
<dbReference type="Proteomes" id="UP000235965">
    <property type="component" value="Unassembled WGS sequence"/>
</dbReference>
<evidence type="ECO:0000256" key="2">
    <source>
        <dbReference type="SAM" id="MobiDB-lite"/>
    </source>
</evidence>
<comment type="caution">
    <text evidence="3">The sequence shown here is derived from an EMBL/GenBank/DDBJ whole genome shotgun (WGS) entry which is preliminary data.</text>
</comment>
<feature type="coiled-coil region" evidence="1">
    <location>
        <begin position="31"/>
        <end position="65"/>
    </location>
</feature>
<dbReference type="EMBL" id="NEVH01026106">
    <property type="protein sequence ID" value="PNF14649.1"/>
    <property type="molecule type" value="Genomic_DNA"/>
</dbReference>
<proteinExistence type="predicted"/>
<organism evidence="3 4">
    <name type="scientific">Cryptotermes secundus</name>
    <dbReference type="NCBI Taxonomy" id="105785"/>
    <lineage>
        <taxon>Eukaryota</taxon>
        <taxon>Metazoa</taxon>
        <taxon>Ecdysozoa</taxon>
        <taxon>Arthropoda</taxon>
        <taxon>Hexapoda</taxon>
        <taxon>Insecta</taxon>
        <taxon>Pterygota</taxon>
        <taxon>Neoptera</taxon>
        <taxon>Polyneoptera</taxon>
        <taxon>Dictyoptera</taxon>
        <taxon>Blattodea</taxon>
        <taxon>Blattoidea</taxon>
        <taxon>Termitoidae</taxon>
        <taxon>Kalotermitidae</taxon>
        <taxon>Cryptotermitinae</taxon>
        <taxon>Cryptotermes</taxon>
    </lineage>
</organism>
<dbReference type="AlphaFoldDB" id="A0A2J7PE95"/>
<feature type="coiled-coil region" evidence="1">
    <location>
        <begin position="209"/>
        <end position="236"/>
    </location>
</feature>
<feature type="compositionally biased region" description="Basic and acidic residues" evidence="2">
    <location>
        <begin position="259"/>
        <end position="273"/>
    </location>
</feature>
<evidence type="ECO:0000256" key="1">
    <source>
        <dbReference type="SAM" id="Coils"/>
    </source>
</evidence>
<keyword evidence="1" id="KW-0175">Coiled coil</keyword>
<dbReference type="InParanoid" id="A0A2J7PE95"/>
<evidence type="ECO:0000313" key="4">
    <source>
        <dbReference type="Proteomes" id="UP000235965"/>
    </source>
</evidence>
<reference evidence="3 4" key="1">
    <citation type="submission" date="2017-12" db="EMBL/GenBank/DDBJ databases">
        <title>Hemimetabolous genomes reveal molecular basis of termite eusociality.</title>
        <authorList>
            <person name="Harrison M.C."/>
            <person name="Jongepier E."/>
            <person name="Robertson H.M."/>
            <person name="Arning N."/>
            <person name="Bitard-Feildel T."/>
            <person name="Chao H."/>
            <person name="Childers C.P."/>
            <person name="Dinh H."/>
            <person name="Doddapaneni H."/>
            <person name="Dugan S."/>
            <person name="Gowin J."/>
            <person name="Greiner C."/>
            <person name="Han Y."/>
            <person name="Hu H."/>
            <person name="Hughes D.S.T."/>
            <person name="Huylmans A.-K."/>
            <person name="Kemena C."/>
            <person name="Kremer L.P.M."/>
            <person name="Lee S.L."/>
            <person name="Lopez-Ezquerra A."/>
            <person name="Mallet L."/>
            <person name="Monroy-Kuhn J.M."/>
            <person name="Moser A."/>
            <person name="Murali S.C."/>
            <person name="Muzny D.M."/>
            <person name="Otani S."/>
            <person name="Piulachs M.-D."/>
            <person name="Poelchau M."/>
            <person name="Qu J."/>
            <person name="Schaub F."/>
            <person name="Wada-Katsumata A."/>
            <person name="Worley K.C."/>
            <person name="Xie Q."/>
            <person name="Ylla G."/>
            <person name="Poulsen M."/>
            <person name="Gibbs R.A."/>
            <person name="Schal C."/>
            <person name="Richards S."/>
            <person name="Belles X."/>
            <person name="Korb J."/>
            <person name="Bornberg-Bauer E."/>
        </authorList>
    </citation>
    <scope>NUCLEOTIDE SEQUENCE [LARGE SCALE GENOMIC DNA]</scope>
    <source>
        <tissue evidence="3">Whole body</tissue>
    </source>
</reference>
<feature type="region of interest" description="Disordered" evidence="2">
    <location>
        <begin position="250"/>
        <end position="278"/>
    </location>
</feature>
<gene>
    <name evidence="3" type="ORF">B7P43_G11737</name>
</gene>
<accession>A0A2J7PE95</accession>
<protein>
    <submittedName>
        <fullName evidence="3">Uncharacterized protein</fullName>
    </submittedName>
</protein>
<sequence>MYCVVIFCQMECMKWKAEEVARAMDRSDVLKEHLEEKSRLSSMKMEQMKAELQHAKCAVELLYSKVQHLDDQVQTMKGKNEYVRSTTDARIKCLEKELDESSKKAMERECGNAVNPVQDSDVHTEHLEHILGLSSNKAEDMEGKINHAEFALEQYHAKKRHLADELKEYKQKLVAAHLFQEHQAAVALLEKEKLLKKIEIMKQGDLRVHNYYTKEIEELKKKKKKEEDREASKKKLLNCIKKVMPFRARTSKSPVPEILSKEKNKSLKSDLRSARKRQSCKLCA</sequence>
<evidence type="ECO:0000313" key="3">
    <source>
        <dbReference type="EMBL" id="PNF14649.1"/>
    </source>
</evidence>
<name>A0A2J7PE95_9NEOP</name>